<dbReference type="AlphaFoldDB" id="A0A398BAZ2"/>
<dbReference type="InterPro" id="IPR023375">
    <property type="entry name" value="ADC_dom_sf"/>
</dbReference>
<proteinExistence type="predicted"/>
<dbReference type="Proteomes" id="UP000266016">
    <property type="component" value="Unassembled WGS sequence"/>
</dbReference>
<reference evidence="1 2" key="1">
    <citation type="submission" date="2018-08" db="EMBL/GenBank/DDBJ databases">
        <title>Bacillus jemisoniae sp. nov., Bacillus chryseoplanitiae sp. nov., Bacillus resnikiae sp. nov., and Bacillus frankliniae sp. nov., isolated from Viking spacecraft and associated surfaces.</title>
        <authorList>
            <person name="Seuylemezian A."/>
            <person name="Vaishampayan P."/>
        </authorList>
    </citation>
    <scope>NUCLEOTIDE SEQUENCE [LARGE SCALE GENOMIC DNA]</scope>
    <source>
        <strain evidence="1 2">MA001</strain>
    </source>
</reference>
<name>A0A398BAZ2_9BACI</name>
<evidence type="ECO:0000313" key="2">
    <source>
        <dbReference type="Proteomes" id="UP000266016"/>
    </source>
</evidence>
<gene>
    <name evidence="1" type="ORF">D1953_06620</name>
</gene>
<dbReference type="RefSeq" id="WP_119116382.1">
    <property type="nucleotide sequence ID" value="NZ_QWVS01000013.1"/>
</dbReference>
<sequence length="248" mass="28971">MDLMNDSFHRPWPFPSKKWIMRQTWNNLLFVHWPISPETLRPYIPSSLQIDTFDRYAWLGIVAFIMGGIYPRGMSSVSLSPTFPEVNVRTYVQCNGKPGVYFMSLDVNDWLSYTIAKRWLHLPYHPADISIQQEGQTFDCQSIRKGNTTPPITFKGKYTPLSEVYFPKEGTLDHWLTERYCFFSTNNRGNIYCGEIHHRPWPLQHAESEICKNTLFSPFNIDLTKTKPISHFSKGVDSLIWNIKKTLL</sequence>
<dbReference type="Gene3D" id="2.40.400.10">
    <property type="entry name" value="Acetoacetate decarboxylase-like"/>
    <property type="match status" value="1"/>
</dbReference>
<keyword evidence="2" id="KW-1185">Reference proteome</keyword>
<dbReference type="SUPFAM" id="SSF160104">
    <property type="entry name" value="Acetoacetate decarboxylase-like"/>
    <property type="match status" value="1"/>
</dbReference>
<dbReference type="PANTHER" id="PTHR39186:SF1">
    <property type="entry name" value="DUF2071 DOMAIN-CONTAINING PROTEIN"/>
    <property type="match status" value="1"/>
</dbReference>
<dbReference type="Pfam" id="PF09844">
    <property type="entry name" value="DUF2071"/>
    <property type="match status" value="1"/>
</dbReference>
<comment type="caution">
    <text evidence="1">The sequence shown here is derived from an EMBL/GenBank/DDBJ whole genome shotgun (WGS) entry which is preliminary data.</text>
</comment>
<dbReference type="InterPro" id="IPR018644">
    <property type="entry name" value="DUF2071"/>
</dbReference>
<accession>A0A398BAZ2</accession>
<dbReference type="PANTHER" id="PTHR39186">
    <property type="entry name" value="DUF2071 FAMILY PROTEIN"/>
    <property type="match status" value="1"/>
</dbReference>
<evidence type="ECO:0000313" key="1">
    <source>
        <dbReference type="EMBL" id="RID86987.1"/>
    </source>
</evidence>
<dbReference type="EMBL" id="QWVS01000013">
    <property type="protein sequence ID" value="RID86987.1"/>
    <property type="molecule type" value="Genomic_DNA"/>
</dbReference>
<organism evidence="1 2">
    <name type="scientific">Peribacillus asahii</name>
    <dbReference type="NCBI Taxonomy" id="228899"/>
    <lineage>
        <taxon>Bacteria</taxon>
        <taxon>Bacillati</taxon>
        <taxon>Bacillota</taxon>
        <taxon>Bacilli</taxon>
        <taxon>Bacillales</taxon>
        <taxon>Bacillaceae</taxon>
        <taxon>Peribacillus</taxon>
    </lineage>
</organism>
<protein>
    <submittedName>
        <fullName evidence="1">DUF2071 domain-containing protein</fullName>
    </submittedName>
</protein>